<reference evidence="1" key="1">
    <citation type="submission" date="2017-08" db="EMBL/GenBank/DDBJ databases">
        <authorList>
            <person name="Polle J.E."/>
            <person name="Barry K."/>
            <person name="Cushman J."/>
            <person name="Schmutz J."/>
            <person name="Tran D."/>
            <person name="Hathwaick L.T."/>
            <person name="Yim W.C."/>
            <person name="Jenkins J."/>
            <person name="Mckie-Krisberg Z.M."/>
            <person name="Prochnik S."/>
            <person name="Lindquist E."/>
            <person name="Dockter R.B."/>
            <person name="Adam C."/>
            <person name="Molina H."/>
            <person name="Bunkerborg J."/>
            <person name="Jin E."/>
            <person name="Buchheim M."/>
            <person name="Magnuson J."/>
        </authorList>
    </citation>
    <scope>NUCLEOTIDE SEQUENCE</scope>
    <source>
        <strain evidence="1">CCAP 19/18</strain>
    </source>
</reference>
<protein>
    <recommendedName>
        <fullName evidence="3">Encoded protein</fullName>
    </recommendedName>
</protein>
<dbReference type="Proteomes" id="UP000815325">
    <property type="component" value="Unassembled WGS sequence"/>
</dbReference>
<evidence type="ECO:0008006" key="3">
    <source>
        <dbReference type="Google" id="ProtNLM"/>
    </source>
</evidence>
<accession>A0ABQ7H2P5</accession>
<organism evidence="1 2">
    <name type="scientific">Dunaliella salina</name>
    <name type="common">Green alga</name>
    <name type="synonym">Protococcus salinus</name>
    <dbReference type="NCBI Taxonomy" id="3046"/>
    <lineage>
        <taxon>Eukaryota</taxon>
        <taxon>Viridiplantae</taxon>
        <taxon>Chlorophyta</taxon>
        <taxon>core chlorophytes</taxon>
        <taxon>Chlorophyceae</taxon>
        <taxon>CS clade</taxon>
        <taxon>Chlamydomonadales</taxon>
        <taxon>Dunaliellaceae</taxon>
        <taxon>Dunaliella</taxon>
    </lineage>
</organism>
<dbReference type="EMBL" id="MU069494">
    <property type="protein sequence ID" value="KAF5841132.1"/>
    <property type="molecule type" value="Genomic_DNA"/>
</dbReference>
<keyword evidence="2" id="KW-1185">Reference proteome</keyword>
<proteinExistence type="predicted"/>
<evidence type="ECO:0000313" key="1">
    <source>
        <dbReference type="EMBL" id="KAF5841132.1"/>
    </source>
</evidence>
<gene>
    <name evidence="1" type="ORF">DUNSADRAFT_14307</name>
</gene>
<sequence length="197" mass="22110">MQTTRQICCHGAKKIKANIVTAIQQTTCKLCHKRGQQSKQKRRSKSFDNLEKAQGSEAHIEHKKLLNLWAYNTTTYTSHTLTIHPSCIKPAMLFCMLMQSPNKHELLQDAQEKKTLPTTFGPSASSMHTSSHCQHQEGRVFVMHSPGLPHSLGKKNAQHSDINFPTPSASPAPCLPFLPRLLFLPCLPFFACLPFVH</sequence>
<name>A0ABQ7H2P5_DUNSA</name>
<evidence type="ECO:0000313" key="2">
    <source>
        <dbReference type="Proteomes" id="UP000815325"/>
    </source>
</evidence>
<comment type="caution">
    <text evidence="1">The sequence shown here is derived from an EMBL/GenBank/DDBJ whole genome shotgun (WGS) entry which is preliminary data.</text>
</comment>